<gene>
    <name evidence="6" type="ORF">GRH90_13935</name>
</gene>
<dbReference type="InterPro" id="IPR009057">
    <property type="entry name" value="Homeodomain-like_sf"/>
</dbReference>
<keyword evidence="2 4" id="KW-0238">DNA-binding</keyword>
<dbReference type="Proteomes" id="UP000461443">
    <property type="component" value="Unassembled WGS sequence"/>
</dbReference>
<dbReference type="InterPro" id="IPR001647">
    <property type="entry name" value="HTH_TetR"/>
</dbReference>
<dbReference type="PROSITE" id="PS50977">
    <property type="entry name" value="HTH_TETR_2"/>
    <property type="match status" value="1"/>
</dbReference>
<dbReference type="SUPFAM" id="SSF48498">
    <property type="entry name" value="Tetracyclin repressor-like, C-terminal domain"/>
    <property type="match status" value="1"/>
</dbReference>
<evidence type="ECO:0000256" key="2">
    <source>
        <dbReference type="ARBA" id="ARBA00023125"/>
    </source>
</evidence>
<evidence type="ECO:0000256" key="1">
    <source>
        <dbReference type="ARBA" id="ARBA00023015"/>
    </source>
</evidence>
<protein>
    <submittedName>
        <fullName evidence="6">TetR family transcriptional regulator</fullName>
    </submittedName>
</protein>
<reference evidence="6 7" key="1">
    <citation type="submission" date="2019-12" db="EMBL/GenBank/DDBJ databases">
        <authorList>
            <person name="Lee S.D."/>
        </authorList>
    </citation>
    <scope>NUCLEOTIDE SEQUENCE [LARGE SCALE GENOMIC DNA]</scope>
    <source>
        <strain evidence="6 7">SAP-6</strain>
    </source>
</reference>
<evidence type="ECO:0000256" key="3">
    <source>
        <dbReference type="ARBA" id="ARBA00023163"/>
    </source>
</evidence>
<name>A0A845SLJ0_9GAMM</name>
<dbReference type="Gene3D" id="1.10.357.10">
    <property type="entry name" value="Tetracycline Repressor, domain 2"/>
    <property type="match status" value="1"/>
</dbReference>
<reference evidence="6 7" key="2">
    <citation type="submission" date="2020-02" db="EMBL/GenBank/DDBJ databases">
        <title>The new genus of Enterobacteriales.</title>
        <authorList>
            <person name="Kim I.S."/>
        </authorList>
    </citation>
    <scope>NUCLEOTIDE SEQUENCE [LARGE SCALE GENOMIC DNA]</scope>
    <source>
        <strain evidence="6 7">SAP-6</strain>
    </source>
</reference>
<dbReference type="InterPro" id="IPR036271">
    <property type="entry name" value="Tet_transcr_reg_TetR-rel_C_sf"/>
</dbReference>
<dbReference type="Pfam" id="PF16925">
    <property type="entry name" value="TetR_C_13"/>
    <property type="match status" value="1"/>
</dbReference>
<dbReference type="AlphaFoldDB" id="A0A845SLJ0"/>
<evidence type="ECO:0000313" key="6">
    <source>
        <dbReference type="EMBL" id="NDL63844.1"/>
    </source>
</evidence>
<feature type="DNA-binding region" description="H-T-H motif" evidence="4">
    <location>
        <begin position="43"/>
        <end position="62"/>
    </location>
</feature>
<dbReference type="EMBL" id="WUBS01000009">
    <property type="protein sequence ID" value="NDL63844.1"/>
    <property type="molecule type" value="Genomic_DNA"/>
</dbReference>
<evidence type="ECO:0000313" key="7">
    <source>
        <dbReference type="Proteomes" id="UP000461443"/>
    </source>
</evidence>
<dbReference type="Pfam" id="PF00440">
    <property type="entry name" value="TetR_N"/>
    <property type="match status" value="1"/>
</dbReference>
<dbReference type="RefSeq" id="WP_162366559.1">
    <property type="nucleotide sequence ID" value="NZ_WUBS01000009.1"/>
</dbReference>
<accession>A0A845SLJ0</accession>
<keyword evidence="3" id="KW-0804">Transcription</keyword>
<dbReference type="PANTHER" id="PTHR47506">
    <property type="entry name" value="TRANSCRIPTIONAL REGULATORY PROTEIN"/>
    <property type="match status" value="1"/>
</dbReference>
<dbReference type="PANTHER" id="PTHR47506:SF1">
    <property type="entry name" value="HTH-TYPE TRANSCRIPTIONAL REGULATOR YJDC"/>
    <property type="match status" value="1"/>
</dbReference>
<evidence type="ECO:0000259" key="5">
    <source>
        <dbReference type="PROSITE" id="PS50977"/>
    </source>
</evidence>
<evidence type="ECO:0000256" key="4">
    <source>
        <dbReference type="PROSITE-ProRule" id="PRU00335"/>
    </source>
</evidence>
<feature type="domain" description="HTH tetR-type" evidence="5">
    <location>
        <begin position="20"/>
        <end position="80"/>
    </location>
</feature>
<comment type="caution">
    <text evidence="6">The sequence shown here is derived from an EMBL/GenBank/DDBJ whole genome shotgun (WGS) entry which is preliminary data.</text>
</comment>
<dbReference type="SUPFAM" id="SSF46689">
    <property type="entry name" value="Homeodomain-like"/>
    <property type="match status" value="1"/>
</dbReference>
<sequence length="218" mass="23632">MDTHPPACVKTTKGPGRPKLFDRENALDKALVLFWRHGYEATSMSDLVAATGAKAPTLYTEFGNKEGLFRAAAERYIELFAERGKNLLADTARPVAGVLWDYLRDAAAMFTDDALPAGCFLICTSAALSSSSNDVALMLRARHHRQEDLLLAFFRQRQAMGELPGDMDAAGLAKNLVCALHGMSVQAREGASRDDLHAIAATWMTVWPALALPKGPTA</sequence>
<dbReference type="InterPro" id="IPR011075">
    <property type="entry name" value="TetR_C"/>
</dbReference>
<dbReference type="GO" id="GO:0003677">
    <property type="term" value="F:DNA binding"/>
    <property type="evidence" value="ECO:0007669"/>
    <property type="project" value="UniProtKB-UniRule"/>
</dbReference>
<proteinExistence type="predicted"/>
<keyword evidence="1" id="KW-0805">Transcription regulation</keyword>
<keyword evidence="7" id="KW-1185">Reference proteome</keyword>
<dbReference type="Gene3D" id="1.10.10.60">
    <property type="entry name" value="Homeodomain-like"/>
    <property type="match status" value="1"/>
</dbReference>
<organism evidence="6 7">
    <name type="scientific">Acerihabitans arboris</name>
    <dbReference type="NCBI Taxonomy" id="2691583"/>
    <lineage>
        <taxon>Bacteria</taxon>
        <taxon>Pseudomonadati</taxon>
        <taxon>Pseudomonadota</taxon>
        <taxon>Gammaproteobacteria</taxon>
        <taxon>Enterobacterales</taxon>
        <taxon>Pectobacteriaceae</taxon>
        <taxon>Acerihabitans</taxon>
    </lineage>
</organism>